<dbReference type="InterPro" id="IPR036388">
    <property type="entry name" value="WH-like_DNA-bd_sf"/>
</dbReference>
<evidence type="ECO:0000256" key="1">
    <source>
        <dbReference type="ARBA" id="ARBA00023015"/>
    </source>
</evidence>
<dbReference type="InterPro" id="IPR036390">
    <property type="entry name" value="WH_DNA-bd_sf"/>
</dbReference>
<feature type="domain" description="HTH gntR-type" evidence="4">
    <location>
        <begin position="10"/>
        <end position="78"/>
    </location>
</feature>
<protein>
    <submittedName>
        <fullName evidence="5">DNA-binding LacI/PurR family transcriptional regulator</fullName>
    </submittedName>
</protein>
<keyword evidence="2 5" id="KW-0238">DNA-binding</keyword>
<organism evidence="5 6">
    <name type="scientific">Kribbella caucasensis</name>
    <dbReference type="NCBI Taxonomy" id="2512215"/>
    <lineage>
        <taxon>Bacteria</taxon>
        <taxon>Bacillati</taxon>
        <taxon>Actinomycetota</taxon>
        <taxon>Actinomycetes</taxon>
        <taxon>Propionibacteriales</taxon>
        <taxon>Kribbellaceae</taxon>
        <taxon>Kribbella</taxon>
    </lineage>
</organism>
<dbReference type="InterPro" id="IPR001034">
    <property type="entry name" value="DeoR_HTH"/>
</dbReference>
<dbReference type="InterPro" id="IPR028082">
    <property type="entry name" value="Peripla_BP_I"/>
</dbReference>
<comment type="caution">
    <text evidence="5">The sequence shown here is derived from an EMBL/GenBank/DDBJ whole genome shotgun (WGS) entry which is preliminary data.</text>
</comment>
<evidence type="ECO:0000313" key="6">
    <source>
        <dbReference type="Proteomes" id="UP000295388"/>
    </source>
</evidence>
<proteinExistence type="predicted"/>
<evidence type="ECO:0000256" key="2">
    <source>
        <dbReference type="ARBA" id="ARBA00023125"/>
    </source>
</evidence>
<dbReference type="SUPFAM" id="SSF46785">
    <property type="entry name" value="Winged helix' DNA-binding domain"/>
    <property type="match status" value="1"/>
</dbReference>
<dbReference type="EMBL" id="SNWQ01000008">
    <property type="protein sequence ID" value="TDO48030.1"/>
    <property type="molecule type" value="Genomic_DNA"/>
</dbReference>
<reference evidence="5 6" key="1">
    <citation type="submission" date="2019-03" db="EMBL/GenBank/DDBJ databases">
        <title>Genomic Encyclopedia of Type Strains, Phase III (KMG-III): the genomes of soil and plant-associated and newly described type strains.</title>
        <authorList>
            <person name="Whitman W."/>
        </authorList>
    </citation>
    <scope>NUCLEOTIDE SEQUENCE [LARGE SCALE GENOMIC DNA]</scope>
    <source>
        <strain evidence="5 6">VKM Ac-2527</strain>
    </source>
</reference>
<dbReference type="CDD" id="cd06267">
    <property type="entry name" value="PBP1_LacI_sugar_binding-like"/>
    <property type="match status" value="1"/>
</dbReference>
<dbReference type="Pfam" id="PF00392">
    <property type="entry name" value="GntR"/>
    <property type="match status" value="1"/>
</dbReference>
<dbReference type="SUPFAM" id="SSF53822">
    <property type="entry name" value="Periplasmic binding protein-like I"/>
    <property type="match status" value="1"/>
</dbReference>
<dbReference type="RefSeq" id="WP_166665493.1">
    <property type="nucleotide sequence ID" value="NZ_SNWQ01000008.1"/>
</dbReference>
<keyword evidence="3" id="KW-0804">Transcription</keyword>
<name>A0A4R6KFK3_9ACTN</name>
<dbReference type="CDD" id="cd07377">
    <property type="entry name" value="WHTH_GntR"/>
    <property type="match status" value="1"/>
</dbReference>
<sequence length="378" mass="41111">MTTTPADGGLPLYRQIVRELHASIVRNEYIAGKPFISQREVCERFGVSTATAIRALNELVNQGILVRHRGRGTFVAEQPVRTPAPADRSGATIACILFGLSSGHVSQMLSGVEAGCKELGYRLLLSNSEASSEQELAAMRRAREDNVSGVVLFPVEGSTNALAIAELRQSGIPLVMVDRYLPEIATGAVTADNYSIGYRVTEKLIDRGHRRIAALWDEIYCTSVRDRLTGHQQALTAHELPMDAELTVLRSYQKMPTPARRRYLSELLASAEPPTALLCAHGYVLATIIQDLLDLDPELLERLDLASMDNVAPFDIVPFITAAAVLPSKEMGHAAVGLLEEAIKAHEGTRAHHVVLPADIRDGARASRALAQLSTPDR</sequence>
<keyword evidence="6" id="KW-1185">Reference proteome</keyword>
<dbReference type="Proteomes" id="UP000295388">
    <property type="component" value="Unassembled WGS sequence"/>
</dbReference>
<dbReference type="AlphaFoldDB" id="A0A4R6KFK3"/>
<dbReference type="Pfam" id="PF13377">
    <property type="entry name" value="Peripla_BP_3"/>
    <property type="match status" value="1"/>
</dbReference>
<dbReference type="SMART" id="SM00420">
    <property type="entry name" value="HTH_DEOR"/>
    <property type="match status" value="1"/>
</dbReference>
<dbReference type="PANTHER" id="PTHR30146:SF109">
    <property type="entry name" value="HTH-TYPE TRANSCRIPTIONAL REGULATOR GALS"/>
    <property type="match status" value="1"/>
</dbReference>
<evidence type="ECO:0000313" key="5">
    <source>
        <dbReference type="EMBL" id="TDO48030.1"/>
    </source>
</evidence>
<gene>
    <name evidence="5" type="ORF">EV643_108347</name>
</gene>
<evidence type="ECO:0000259" key="4">
    <source>
        <dbReference type="PROSITE" id="PS50949"/>
    </source>
</evidence>
<dbReference type="Gene3D" id="1.10.10.10">
    <property type="entry name" value="Winged helix-like DNA-binding domain superfamily/Winged helix DNA-binding domain"/>
    <property type="match status" value="1"/>
</dbReference>
<keyword evidence="1" id="KW-0805">Transcription regulation</keyword>
<evidence type="ECO:0000256" key="3">
    <source>
        <dbReference type="ARBA" id="ARBA00023163"/>
    </source>
</evidence>
<accession>A0A4R6KFK3</accession>
<dbReference type="SMART" id="SM00345">
    <property type="entry name" value="HTH_GNTR"/>
    <property type="match status" value="1"/>
</dbReference>
<dbReference type="PANTHER" id="PTHR30146">
    <property type="entry name" value="LACI-RELATED TRANSCRIPTIONAL REPRESSOR"/>
    <property type="match status" value="1"/>
</dbReference>
<dbReference type="GO" id="GO:0003700">
    <property type="term" value="F:DNA-binding transcription factor activity"/>
    <property type="evidence" value="ECO:0007669"/>
    <property type="project" value="InterPro"/>
</dbReference>
<dbReference type="GO" id="GO:0000976">
    <property type="term" value="F:transcription cis-regulatory region binding"/>
    <property type="evidence" value="ECO:0007669"/>
    <property type="project" value="TreeGrafter"/>
</dbReference>
<dbReference type="PROSITE" id="PS50949">
    <property type="entry name" value="HTH_GNTR"/>
    <property type="match status" value="1"/>
</dbReference>
<dbReference type="InterPro" id="IPR000524">
    <property type="entry name" value="Tscrpt_reg_HTH_GntR"/>
</dbReference>
<dbReference type="Gene3D" id="3.40.50.2300">
    <property type="match status" value="2"/>
</dbReference>
<dbReference type="InterPro" id="IPR046335">
    <property type="entry name" value="LacI/GalR-like_sensor"/>
</dbReference>